<evidence type="ECO:0000313" key="2">
    <source>
        <dbReference type="Proteomes" id="UP001630127"/>
    </source>
</evidence>
<dbReference type="PANTHER" id="PTHR34057:SF10">
    <property type="entry name" value="TRANSPOSASE, PTTA_EN_SPM, PLANT"/>
    <property type="match status" value="1"/>
</dbReference>
<reference evidence="1 2" key="1">
    <citation type="submission" date="2024-11" db="EMBL/GenBank/DDBJ databases">
        <title>A near-complete genome assembly of Cinchona calisaya.</title>
        <authorList>
            <person name="Lian D.C."/>
            <person name="Zhao X.W."/>
            <person name="Wei L."/>
        </authorList>
    </citation>
    <scope>NUCLEOTIDE SEQUENCE [LARGE SCALE GENOMIC DNA]</scope>
    <source>
        <tissue evidence="1">Nenye</tissue>
    </source>
</reference>
<gene>
    <name evidence="1" type="ORF">ACH5RR_000434</name>
</gene>
<sequence>MKSRLDEVINEHPGKFSSAYNLGMLVPSNLTSSSAQYPASLPNNRDRMPVGSSAIASQIMSHYNMGNVVMSEGAISSHGEVSYIPGVIEGTDQSHLGAASNKTEDEILIYDERLKQARDNFDEVSIQPMENPQVVVEQEQESIFTKVLAEPGLQTTVNQPSPIVCPIAKLTAPRNRRKGGRRKAGSAR</sequence>
<proteinExistence type="predicted"/>
<organism evidence="1 2">
    <name type="scientific">Cinchona calisaya</name>
    <dbReference type="NCBI Taxonomy" id="153742"/>
    <lineage>
        <taxon>Eukaryota</taxon>
        <taxon>Viridiplantae</taxon>
        <taxon>Streptophyta</taxon>
        <taxon>Embryophyta</taxon>
        <taxon>Tracheophyta</taxon>
        <taxon>Spermatophyta</taxon>
        <taxon>Magnoliopsida</taxon>
        <taxon>eudicotyledons</taxon>
        <taxon>Gunneridae</taxon>
        <taxon>Pentapetalae</taxon>
        <taxon>asterids</taxon>
        <taxon>lamiids</taxon>
        <taxon>Gentianales</taxon>
        <taxon>Rubiaceae</taxon>
        <taxon>Cinchonoideae</taxon>
        <taxon>Cinchoneae</taxon>
        <taxon>Cinchona</taxon>
    </lineage>
</organism>
<dbReference type="Proteomes" id="UP001630127">
    <property type="component" value="Unassembled WGS sequence"/>
</dbReference>
<dbReference type="PANTHER" id="PTHR34057">
    <property type="entry name" value="ELONGATION FACTOR"/>
    <property type="match status" value="1"/>
</dbReference>
<protein>
    <submittedName>
        <fullName evidence="1">Uncharacterized protein</fullName>
    </submittedName>
</protein>
<evidence type="ECO:0000313" key="1">
    <source>
        <dbReference type="EMBL" id="KAL3537068.1"/>
    </source>
</evidence>
<comment type="caution">
    <text evidence="1">The sequence shown here is derived from an EMBL/GenBank/DDBJ whole genome shotgun (WGS) entry which is preliminary data.</text>
</comment>
<dbReference type="EMBL" id="JBJUIK010000001">
    <property type="protein sequence ID" value="KAL3537068.1"/>
    <property type="molecule type" value="Genomic_DNA"/>
</dbReference>
<accession>A0ABD3B0R4</accession>
<keyword evidence="2" id="KW-1185">Reference proteome</keyword>
<name>A0ABD3B0R4_9GENT</name>
<dbReference type="AlphaFoldDB" id="A0ABD3B0R4"/>